<feature type="compositionally biased region" description="Polar residues" evidence="1">
    <location>
        <begin position="23"/>
        <end position="37"/>
    </location>
</feature>
<feature type="region of interest" description="Disordered" evidence="1">
    <location>
        <begin position="1"/>
        <end position="84"/>
    </location>
</feature>
<gene>
    <name evidence="2" type="ORF">SKAU_G00376000</name>
</gene>
<protein>
    <submittedName>
        <fullName evidence="2">Uncharacterized protein</fullName>
    </submittedName>
</protein>
<dbReference type="EMBL" id="JAINUF010000019">
    <property type="protein sequence ID" value="KAJ8336380.1"/>
    <property type="molecule type" value="Genomic_DNA"/>
</dbReference>
<reference evidence="2" key="1">
    <citation type="journal article" date="2023" name="Science">
        <title>Genome structures resolve the early diversification of teleost fishes.</title>
        <authorList>
            <person name="Parey E."/>
            <person name="Louis A."/>
            <person name="Montfort J."/>
            <person name="Bouchez O."/>
            <person name="Roques C."/>
            <person name="Iampietro C."/>
            <person name="Lluch J."/>
            <person name="Castinel A."/>
            <person name="Donnadieu C."/>
            <person name="Desvignes T."/>
            <person name="Floi Bucao C."/>
            <person name="Jouanno E."/>
            <person name="Wen M."/>
            <person name="Mejri S."/>
            <person name="Dirks R."/>
            <person name="Jansen H."/>
            <person name="Henkel C."/>
            <person name="Chen W.J."/>
            <person name="Zahm M."/>
            <person name="Cabau C."/>
            <person name="Klopp C."/>
            <person name="Thompson A.W."/>
            <person name="Robinson-Rechavi M."/>
            <person name="Braasch I."/>
            <person name="Lecointre G."/>
            <person name="Bobe J."/>
            <person name="Postlethwait J.H."/>
            <person name="Berthelot C."/>
            <person name="Roest Crollius H."/>
            <person name="Guiguen Y."/>
        </authorList>
    </citation>
    <scope>NUCLEOTIDE SEQUENCE</scope>
    <source>
        <strain evidence="2">WJC10195</strain>
    </source>
</reference>
<evidence type="ECO:0000313" key="3">
    <source>
        <dbReference type="Proteomes" id="UP001152622"/>
    </source>
</evidence>
<evidence type="ECO:0000313" key="2">
    <source>
        <dbReference type="EMBL" id="KAJ8336380.1"/>
    </source>
</evidence>
<feature type="region of interest" description="Disordered" evidence="1">
    <location>
        <begin position="132"/>
        <end position="182"/>
    </location>
</feature>
<dbReference type="AlphaFoldDB" id="A0A9Q1ECR9"/>
<proteinExistence type="predicted"/>
<name>A0A9Q1ECR9_SYNKA</name>
<organism evidence="2 3">
    <name type="scientific">Synaphobranchus kaupii</name>
    <name type="common">Kaup's arrowtooth eel</name>
    <dbReference type="NCBI Taxonomy" id="118154"/>
    <lineage>
        <taxon>Eukaryota</taxon>
        <taxon>Metazoa</taxon>
        <taxon>Chordata</taxon>
        <taxon>Craniata</taxon>
        <taxon>Vertebrata</taxon>
        <taxon>Euteleostomi</taxon>
        <taxon>Actinopterygii</taxon>
        <taxon>Neopterygii</taxon>
        <taxon>Teleostei</taxon>
        <taxon>Anguilliformes</taxon>
        <taxon>Synaphobranchidae</taxon>
        <taxon>Synaphobranchus</taxon>
    </lineage>
</organism>
<sequence>MATVSRQGHPLRPALPKVRNSCWRPNQTAPIVPSTPQKTKDRPRPPSTTCHRAPRVRAPPQRLPRGVGPMARSVSCPAPSSNGTVALRTRVNGREAEAEPVVVLREKPPTGRHGHTLQPLRHPSYILAVNESEGSPAPAADSACWLPDDTQRGAANQTAAPPALPRRLRQPRPITGLHPLHR</sequence>
<evidence type="ECO:0000256" key="1">
    <source>
        <dbReference type="SAM" id="MobiDB-lite"/>
    </source>
</evidence>
<comment type="caution">
    <text evidence="2">The sequence shown here is derived from an EMBL/GenBank/DDBJ whole genome shotgun (WGS) entry which is preliminary data.</text>
</comment>
<keyword evidence="3" id="KW-1185">Reference proteome</keyword>
<accession>A0A9Q1ECR9</accession>
<dbReference type="Proteomes" id="UP001152622">
    <property type="component" value="Chromosome 19"/>
</dbReference>